<gene>
    <name evidence="2" type="ORF">L9F63_024235</name>
</gene>
<accession>A0AAD7ZH53</accession>
<protein>
    <submittedName>
        <fullName evidence="2">Uncharacterized protein</fullName>
    </submittedName>
</protein>
<dbReference type="EMBL" id="JASPKZ010008260">
    <property type="protein sequence ID" value="KAJ9580584.1"/>
    <property type="molecule type" value="Genomic_DNA"/>
</dbReference>
<sequence>YLVALSLDEEQKKLQEGEQAWEDLKQEISSDEELARRVHEEERRQANSPISVGGVSHGHSRQFAHTASGERNKKGSCDIL</sequence>
<feature type="compositionally biased region" description="Basic and acidic residues" evidence="1">
    <location>
        <begin position="31"/>
        <end position="45"/>
    </location>
</feature>
<evidence type="ECO:0000256" key="1">
    <source>
        <dbReference type="SAM" id="MobiDB-lite"/>
    </source>
</evidence>
<proteinExistence type="predicted"/>
<name>A0AAD7ZH53_DIPPU</name>
<dbReference type="AlphaFoldDB" id="A0AAD7ZH53"/>
<evidence type="ECO:0000313" key="3">
    <source>
        <dbReference type="Proteomes" id="UP001233999"/>
    </source>
</evidence>
<reference evidence="2" key="1">
    <citation type="journal article" date="2023" name="IScience">
        <title>Live-bearing cockroach genome reveals convergent evolutionary mechanisms linked to viviparity in insects and beyond.</title>
        <authorList>
            <person name="Fouks B."/>
            <person name="Harrison M.C."/>
            <person name="Mikhailova A.A."/>
            <person name="Marchal E."/>
            <person name="English S."/>
            <person name="Carruthers M."/>
            <person name="Jennings E.C."/>
            <person name="Chiamaka E.L."/>
            <person name="Frigard R.A."/>
            <person name="Pippel M."/>
            <person name="Attardo G.M."/>
            <person name="Benoit J.B."/>
            <person name="Bornberg-Bauer E."/>
            <person name="Tobe S.S."/>
        </authorList>
    </citation>
    <scope>NUCLEOTIDE SEQUENCE</scope>
    <source>
        <strain evidence="2">Stay&amp;Tobe</strain>
    </source>
</reference>
<evidence type="ECO:0000313" key="2">
    <source>
        <dbReference type="EMBL" id="KAJ9580584.1"/>
    </source>
</evidence>
<keyword evidence="3" id="KW-1185">Reference proteome</keyword>
<dbReference type="Proteomes" id="UP001233999">
    <property type="component" value="Unassembled WGS sequence"/>
</dbReference>
<reference evidence="2" key="2">
    <citation type="submission" date="2023-05" db="EMBL/GenBank/DDBJ databases">
        <authorList>
            <person name="Fouks B."/>
        </authorList>
    </citation>
    <scope>NUCLEOTIDE SEQUENCE</scope>
    <source>
        <strain evidence="2">Stay&amp;Tobe</strain>
        <tissue evidence="2">Testes</tissue>
    </source>
</reference>
<feature type="compositionally biased region" description="Basic and acidic residues" evidence="1">
    <location>
        <begin position="68"/>
        <end position="80"/>
    </location>
</feature>
<feature type="region of interest" description="Disordered" evidence="1">
    <location>
        <begin position="31"/>
        <end position="80"/>
    </location>
</feature>
<feature type="non-terminal residue" evidence="2">
    <location>
        <position position="80"/>
    </location>
</feature>
<organism evidence="2 3">
    <name type="scientific">Diploptera punctata</name>
    <name type="common">Pacific beetle cockroach</name>
    <dbReference type="NCBI Taxonomy" id="6984"/>
    <lineage>
        <taxon>Eukaryota</taxon>
        <taxon>Metazoa</taxon>
        <taxon>Ecdysozoa</taxon>
        <taxon>Arthropoda</taxon>
        <taxon>Hexapoda</taxon>
        <taxon>Insecta</taxon>
        <taxon>Pterygota</taxon>
        <taxon>Neoptera</taxon>
        <taxon>Polyneoptera</taxon>
        <taxon>Dictyoptera</taxon>
        <taxon>Blattodea</taxon>
        <taxon>Blaberoidea</taxon>
        <taxon>Blaberidae</taxon>
        <taxon>Diplopterinae</taxon>
        <taxon>Diploptera</taxon>
    </lineage>
</organism>
<comment type="caution">
    <text evidence="2">The sequence shown here is derived from an EMBL/GenBank/DDBJ whole genome shotgun (WGS) entry which is preliminary data.</text>
</comment>